<feature type="region of interest" description="Disordered" evidence="1">
    <location>
        <begin position="16"/>
        <end position="242"/>
    </location>
</feature>
<gene>
    <name evidence="2" type="ORF">AALP_AAs56912U000300</name>
</gene>
<protein>
    <submittedName>
        <fullName evidence="2">Uncharacterized protein</fullName>
    </submittedName>
</protein>
<feature type="compositionally biased region" description="Gly residues" evidence="1">
    <location>
        <begin position="32"/>
        <end position="44"/>
    </location>
</feature>
<organism evidence="2 3">
    <name type="scientific">Arabis alpina</name>
    <name type="common">Alpine rock-cress</name>
    <dbReference type="NCBI Taxonomy" id="50452"/>
    <lineage>
        <taxon>Eukaryota</taxon>
        <taxon>Viridiplantae</taxon>
        <taxon>Streptophyta</taxon>
        <taxon>Embryophyta</taxon>
        <taxon>Tracheophyta</taxon>
        <taxon>Spermatophyta</taxon>
        <taxon>Magnoliopsida</taxon>
        <taxon>eudicotyledons</taxon>
        <taxon>Gunneridae</taxon>
        <taxon>Pentapetalae</taxon>
        <taxon>rosids</taxon>
        <taxon>malvids</taxon>
        <taxon>Brassicales</taxon>
        <taxon>Brassicaceae</taxon>
        <taxon>Arabideae</taxon>
        <taxon>Arabis</taxon>
    </lineage>
</organism>
<feature type="compositionally biased region" description="Polar residues" evidence="1">
    <location>
        <begin position="137"/>
        <end position="147"/>
    </location>
</feature>
<evidence type="ECO:0000256" key="1">
    <source>
        <dbReference type="SAM" id="MobiDB-lite"/>
    </source>
</evidence>
<dbReference type="AlphaFoldDB" id="A0A087G2A9"/>
<feature type="compositionally biased region" description="Acidic residues" evidence="1">
    <location>
        <begin position="185"/>
        <end position="200"/>
    </location>
</feature>
<reference evidence="3" key="1">
    <citation type="journal article" date="2015" name="Nat. Plants">
        <title>Genome expansion of Arabis alpina linked with retrotransposition and reduced symmetric DNA methylation.</title>
        <authorList>
            <person name="Willing E.M."/>
            <person name="Rawat V."/>
            <person name="Mandakova T."/>
            <person name="Maumus F."/>
            <person name="James G.V."/>
            <person name="Nordstroem K.J."/>
            <person name="Becker C."/>
            <person name="Warthmann N."/>
            <person name="Chica C."/>
            <person name="Szarzynska B."/>
            <person name="Zytnicki M."/>
            <person name="Albani M.C."/>
            <person name="Kiefer C."/>
            <person name="Bergonzi S."/>
            <person name="Castaings L."/>
            <person name="Mateos J.L."/>
            <person name="Berns M.C."/>
            <person name="Bujdoso N."/>
            <person name="Piofczyk T."/>
            <person name="de Lorenzo L."/>
            <person name="Barrero-Sicilia C."/>
            <person name="Mateos I."/>
            <person name="Piednoel M."/>
            <person name="Hagmann J."/>
            <person name="Chen-Min-Tao R."/>
            <person name="Iglesias-Fernandez R."/>
            <person name="Schuster S.C."/>
            <person name="Alonso-Blanco C."/>
            <person name="Roudier F."/>
            <person name="Carbonero P."/>
            <person name="Paz-Ares J."/>
            <person name="Davis S.J."/>
            <person name="Pecinka A."/>
            <person name="Quesneville H."/>
            <person name="Colot V."/>
            <person name="Lysak M.A."/>
            <person name="Weigel D."/>
            <person name="Coupland G."/>
            <person name="Schneeberger K."/>
        </authorList>
    </citation>
    <scope>NUCLEOTIDE SEQUENCE [LARGE SCALE GENOMIC DNA]</scope>
    <source>
        <strain evidence="3">cv. Pajares</strain>
    </source>
</reference>
<accession>A0A087G2A9</accession>
<dbReference type="Gramene" id="KFK24011">
    <property type="protein sequence ID" value="KFK24011"/>
    <property type="gene ID" value="AALP_AAs56912U000300"/>
</dbReference>
<feature type="compositionally biased region" description="Acidic residues" evidence="1">
    <location>
        <begin position="208"/>
        <end position="217"/>
    </location>
</feature>
<dbReference type="EMBL" id="KL973102">
    <property type="protein sequence ID" value="KFK24011.1"/>
    <property type="molecule type" value="Genomic_DNA"/>
</dbReference>
<evidence type="ECO:0000313" key="2">
    <source>
        <dbReference type="EMBL" id="KFK24011.1"/>
    </source>
</evidence>
<keyword evidence="3" id="KW-1185">Reference proteome</keyword>
<sequence length="274" mass="29276">MWMKPFKGVFFAPEEDSELPPAAKGRQCTGTSCGGRSGRGGGGKAAVQEIPREGGGRLNPNRGVPSTHVPTVGVPSTSTGVPSTSTRVYSTSTRVPSSSTGVPPSSTGVPSTSTADHRHGGGGGIPTLPLLTGAASGGSTARTTQAAQFPPARLGPSASQRHNLDLNDSPPSRFQGGALHMTREEPEEEDEQQQEEEDYYADFAEEHIEVEEDDEVDAPQHGDAADEDEAPQQVEAPQQIQDYEQQLEYLLQLPGRERLLRLSDHPLENEETIW</sequence>
<feature type="compositionally biased region" description="Low complexity" evidence="1">
    <location>
        <begin position="63"/>
        <end position="114"/>
    </location>
</feature>
<name>A0A087G2A9_ARAAL</name>
<proteinExistence type="predicted"/>
<dbReference type="Proteomes" id="UP000029120">
    <property type="component" value="Unassembled WGS sequence"/>
</dbReference>
<evidence type="ECO:0000313" key="3">
    <source>
        <dbReference type="Proteomes" id="UP000029120"/>
    </source>
</evidence>